<organism evidence="2 3">
    <name type="scientific">Durusdinium trenchii</name>
    <dbReference type="NCBI Taxonomy" id="1381693"/>
    <lineage>
        <taxon>Eukaryota</taxon>
        <taxon>Sar</taxon>
        <taxon>Alveolata</taxon>
        <taxon>Dinophyceae</taxon>
        <taxon>Suessiales</taxon>
        <taxon>Symbiodiniaceae</taxon>
        <taxon>Durusdinium</taxon>
    </lineage>
</organism>
<reference evidence="2 3" key="1">
    <citation type="submission" date="2024-02" db="EMBL/GenBank/DDBJ databases">
        <authorList>
            <person name="Chen Y."/>
            <person name="Shah S."/>
            <person name="Dougan E. K."/>
            <person name="Thang M."/>
            <person name="Chan C."/>
        </authorList>
    </citation>
    <scope>NUCLEOTIDE SEQUENCE [LARGE SCALE GENOMIC DNA]</scope>
</reference>
<gene>
    <name evidence="2" type="ORF">CCMP2556_LOCUS32159</name>
</gene>
<evidence type="ECO:0000256" key="1">
    <source>
        <dbReference type="SAM" id="MobiDB-lite"/>
    </source>
</evidence>
<feature type="region of interest" description="Disordered" evidence="1">
    <location>
        <begin position="120"/>
        <end position="145"/>
    </location>
</feature>
<feature type="region of interest" description="Disordered" evidence="1">
    <location>
        <begin position="18"/>
        <end position="41"/>
    </location>
</feature>
<evidence type="ECO:0000313" key="2">
    <source>
        <dbReference type="EMBL" id="CAK9065404.1"/>
    </source>
</evidence>
<feature type="region of interest" description="Disordered" evidence="1">
    <location>
        <begin position="226"/>
        <end position="282"/>
    </location>
</feature>
<comment type="caution">
    <text evidence="2">The sequence shown here is derived from an EMBL/GenBank/DDBJ whole genome shotgun (WGS) entry which is preliminary data.</text>
</comment>
<feature type="compositionally biased region" description="Acidic residues" evidence="1">
    <location>
        <begin position="169"/>
        <end position="189"/>
    </location>
</feature>
<dbReference type="EMBL" id="CAXAMN010022006">
    <property type="protein sequence ID" value="CAK9065404.1"/>
    <property type="molecule type" value="Genomic_DNA"/>
</dbReference>
<feature type="compositionally biased region" description="Basic and acidic residues" evidence="1">
    <location>
        <begin position="234"/>
        <end position="243"/>
    </location>
</feature>
<sequence length="467" mass="52343">MVVGASTYLPPLPVRLLDNERTGEGQGTKSGGARHAVAGPSRGKLGLTQQFCYSWSSIAKMVDRRERARLKAQSRSLSSGSLHFKASQSEETDNNRFLAHECPTCAGGRKMQEHVARDLKQGSSAPTLPKLPEVQAASPQQGPVEHRVSLVKELGEELSPIPVINVTEGGEEEDEENNEENEENEEPEEPMLVAPWKRQMSKTSLTIRPTKKLIRQNATNLSQLVDGIGEDDVPDHPDLDAGHPRKLSSRSGSDVDLSLSGPSGQEDRHSSASSSSKRHRARLKGATHVVAMTQALPDTAMDTMQLWRRWCRKTDQVFSSAPNRSWRPSDAATARKSIRDLEMELSLDRDRLRLMIQQGVHKSKSGLKRTVRHVQTDIDREGLYRYRREMVEDVENRGKRIQQALHDSARARKDLQGCVEALRETMTGEGKKKKAKDKNRRMSWSTERLEAIRKKLEEFILTGTVKD</sequence>
<evidence type="ECO:0000313" key="3">
    <source>
        <dbReference type="Proteomes" id="UP001642484"/>
    </source>
</evidence>
<protein>
    <submittedName>
        <fullName evidence="2">Uncharacterized protein</fullName>
    </submittedName>
</protein>
<feature type="region of interest" description="Disordered" evidence="1">
    <location>
        <begin position="162"/>
        <end position="193"/>
    </location>
</feature>
<accession>A0ABP0NRH6</accession>
<dbReference type="Proteomes" id="UP001642484">
    <property type="component" value="Unassembled WGS sequence"/>
</dbReference>
<proteinExistence type="predicted"/>
<name>A0ABP0NRH6_9DINO</name>
<keyword evidence="3" id="KW-1185">Reference proteome</keyword>